<accession>A0A8H7C2A8</accession>
<organism evidence="2 3">
    <name type="scientific">Agaricus bisporus var. burnettii</name>
    <dbReference type="NCBI Taxonomy" id="192524"/>
    <lineage>
        <taxon>Eukaryota</taxon>
        <taxon>Fungi</taxon>
        <taxon>Dikarya</taxon>
        <taxon>Basidiomycota</taxon>
        <taxon>Agaricomycotina</taxon>
        <taxon>Agaricomycetes</taxon>
        <taxon>Agaricomycetidae</taxon>
        <taxon>Agaricales</taxon>
        <taxon>Agaricineae</taxon>
        <taxon>Agaricaceae</taxon>
        <taxon>Agaricus</taxon>
    </lineage>
</organism>
<dbReference type="Proteomes" id="UP000629468">
    <property type="component" value="Unassembled WGS sequence"/>
</dbReference>
<dbReference type="Pfam" id="PF16850">
    <property type="entry name" value="Inhibitor_I66"/>
    <property type="match status" value="1"/>
</dbReference>
<proteinExistence type="predicted"/>
<feature type="region of interest" description="Disordered" evidence="1">
    <location>
        <begin position="98"/>
        <end position="135"/>
    </location>
</feature>
<feature type="compositionally biased region" description="Acidic residues" evidence="1">
    <location>
        <begin position="102"/>
        <end position="127"/>
    </location>
</feature>
<comment type="caution">
    <text evidence="2">The sequence shown here is derived from an EMBL/GenBank/DDBJ whole genome shotgun (WGS) entry which is preliminary data.</text>
</comment>
<gene>
    <name evidence="2" type="ORF">Agabi119p4_10089</name>
</gene>
<protein>
    <submittedName>
        <fullName evidence="2">Uncharacterized protein</fullName>
    </submittedName>
</protein>
<evidence type="ECO:0000256" key="1">
    <source>
        <dbReference type="SAM" id="MobiDB-lite"/>
    </source>
</evidence>
<sequence length="177" mass="19544">MSLENGTYQIKSILTKKTIGRNSIEFRSYGPKPIILQEPSIDHAYTIWQIERCGDNYYLKNGGAATGLADGAGDTSGKIFAIVRERLFGHSREWKLRPAAGIEEEDNGTEEEDNGTEEGDNGTEEGDTYNICNSDEGSNLVWTVEEVEEAPNGGIVALAEFDPSNSRQVFTFIKEDN</sequence>
<dbReference type="Gene3D" id="2.80.10.50">
    <property type="match status" value="1"/>
</dbReference>
<dbReference type="EMBL" id="JABXXO010000014">
    <property type="protein sequence ID" value="KAF7760680.1"/>
    <property type="molecule type" value="Genomic_DNA"/>
</dbReference>
<dbReference type="GO" id="GO:0004867">
    <property type="term" value="F:serine-type endopeptidase inhibitor activity"/>
    <property type="evidence" value="ECO:0007669"/>
    <property type="project" value="InterPro"/>
</dbReference>
<dbReference type="OMA" id="QEPSIDH"/>
<name>A0A8H7C2A8_AGABI</name>
<evidence type="ECO:0000313" key="3">
    <source>
        <dbReference type="Proteomes" id="UP000629468"/>
    </source>
</evidence>
<dbReference type="InterPro" id="IPR031755">
    <property type="entry name" value="Inhibitor_I66"/>
</dbReference>
<reference evidence="2 3" key="1">
    <citation type="journal article" name="Sci. Rep.">
        <title>Telomere-to-telomere assembled and centromere annotated genomes of the two main subspecies of the button mushroom Agaricus bisporus reveal especially polymorphic chromosome ends.</title>
        <authorList>
            <person name="Sonnenberg A.S.M."/>
            <person name="Sedaghat-Telgerd N."/>
            <person name="Lavrijssen B."/>
            <person name="Ohm R.A."/>
            <person name="Hendrickx P.M."/>
            <person name="Scholtmeijer K."/>
            <person name="Baars J.J.P."/>
            <person name="van Peer A."/>
        </authorList>
    </citation>
    <scope>NUCLEOTIDE SEQUENCE [LARGE SCALE GENOMIC DNA]</scope>
    <source>
        <strain evidence="2 3">H119_p4</strain>
    </source>
</reference>
<dbReference type="CDD" id="cd23428">
    <property type="entry name" value="beta-trefoil_Ricin_SPI"/>
    <property type="match status" value="1"/>
</dbReference>
<dbReference type="AlphaFoldDB" id="A0A8H7C2A8"/>
<evidence type="ECO:0000313" key="2">
    <source>
        <dbReference type="EMBL" id="KAF7760680.1"/>
    </source>
</evidence>